<protein>
    <submittedName>
        <fullName evidence="6">Aldehyde dehydrogenase</fullName>
    </submittedName>
</protein>
<evidence type="ECO:0000313" key="6">
    <source>
        <dbReference type="EMBL" id="ASN06274.1"/>
    </source>
</evidence>
<dbReference type="EMBL" id="CP022437">
    <property type="protein sequence ID" value="ASN06274.1"/>
    <property type="molecule type" value="Genomic_DNA"/>
</dbReference>
<organism evidence="6 7">
    <name type="scientific">Virgibacillus necropolis</name>
    <dbReference type="NCBI Taxonomy" id="163877"/>
    <lineage>
        <taxon>Bacteria</taxon>
        <taxon>Bacillati</taxon>
        <taxon>Bacillota</taxon>
        <taxon>Bacilli</taxon>
        <taxon>Bacillales</taxon>
        <taxon>Bacillaceae</taxon>
        <taxon>Virgibacillus</taxon>
    </lineage>
</organism>
<dbReference type="GO" id="GO:0016620">
    <property type="term" value="F:oxidoreductase activity, acting on the aldehyde or oxo group of donors, NAD or NADP as acceptor"/>
    <property type="evidence" value="ECO:0007669"/>
    <property type="project" value="InterPro"/>
</dbReference>
<dbReference type="SUPFAM" id="SSF53720">
    <property type="entry name" value="ALDH-like"/>
    <property type="match status" value="1"/>
</dbReference>
<dbReference type="AlphaFoldDB" id="A0A221MF60"/>
<dbReference type="InterPro" id="IPR016163">
    <property type="entry name" value="Ald_DH_C"/>
</dbReference>
<dbReference type="CDD" id="cd07109">
    <property type="entry name" value="ALDH_AAS00426"/>
    <property type="match status" value="1"/>
</dbReference>
<evidence type="ECO:0000256" key="2">
    <source>
        <dbReference type="ARBA" id="ARBA00023002"/>
    </source>
</evidence>
<dbReference type="InterPro" id="IPR015590">
    <property type="entry name" value="Aldehyde_DH_dom"/>
</dbReference>
<proteinExistence type="inferred from homology"/>
<dbReference type="RefSeq" id="WP_089533272.1">
    <property type="nucleotide sequence ID" value="NZ_CP022437.1"/>
</dbReference>
<dbReference type="Pfam" id="PF00171">
    <property type="entry name" value="Aldedh"/>
    <property type="match status" value="1"/>
</dbReference>
<dbReference type="PANTHER" id="PTHR11699">
    <property type="entry name" value="ALDEHYDE DEHYDROGENASE-RELATED"/>
    <property type="match status" value="1"/>
</dbReference>
<dbReference type="InterPro" id="IPR016161">
    <property type="entry name" value="Ald_DH/histidinol_DH"/>
</dbReference>
<feature type="active site" evidence="3">
    <location>
        <position position="249"/>
    </location>
</feature>
<dbReference type="FunFam" id="3.40.605.10:FF:000007">
    <property type="entry name" value="NAD/NADP-dependent betaine aldehyde dehydrogenase"/>
    <property type="match status" value="1"/>
</dbReference>
<comment type="similarity">
    <text evidence="1 4">Belongs to the aldehyde dehydrogenase family.</text>
</comment>
<evidence type="ECO:0000313" key="7">
    <source>
        <dbReference type="Proteomes" id="UP000204391"/>
    </source>
</evidence>
<keyword evidence="7" id="KW-1185">Reference proteome</keyword>
<keyword evidence="2 4" id="KW-0560">Oxidoreductase</keyword>
<dbReference type="InterPro" id="IPR029510">
    <property type="entry name" value="Ald_DH_CS_GLU"/>
</dbReference>
<reference evidence="6 7" key="1">
    <citation type="journal article" date="2003" name="Int. J. Syst. Evol. Microbiol.">
        <title>Virgibacillus carmonensis sp. nov., Virgibacillus necropolis sp. nov. and Virgibacillus picturae sp. nov., three novel species isolated from deteriorated mural paintings, transfer of the species of the genus salibacillus to Virgibacillus, as Virgibacillus marismortui comb. nov. and Virgibacillus salexigens comb. nov., and emended description of the genus Virgibacillus.</title>
        <authorList>
            <person name="Heyrman J."/>
            <person name="Logan N.A."/>
            <person name="Busse H.J."/>
            <person name="Balcaen A."/>
            <person name="Lebbe L."/>
            <person name="Rodriguez-Diaz M."/>
            <person name="Swings J."/>
            <person name="De Vos P."/>
        </authorList>
    </citation>
    <scope>NUCLEOTIDE SEQUENCE [LARGE SCALE GENOMIC DNA]</scope>
    <source>
        <strain evidence="6 7">LMG 19488</strain>
    </source>
</reference>
<evidence type="ECO:0000256" key="4">
    <source>
        <dbReference type="RuleBase" id="RU003345"/>
    </source>
</evidence>
<accession>A0A221MF60</accession>
<dbReference type="OrthoDB" id="9762913at2"/>
<dbReference type="FunFam" id="3.40.309.10:FF:000012">
    <property type="entry name" value="Betaine aldehyde dehydrogenase"/>
    <property type="match status" value="1"/>
</dbReference>
<gene>
    <name evidence="6" type="ORF">CFK40_15225</name>
</gene>
<name>A0A221MF60_9BACI</name>
<dbReference type="Gene3D" id="3.40.309.10">
    <property type="entry name" value="Aldehyde Dehydrogenase, Chain A, domain 2"/>
    <property type="match status" value="1"/>
</dbReference>
<sequence length="480" mass="51777">METLKMYINGKWLESSNGESINVKNPSSGEIIASIPRGTTEDVDAAVQVAKTTFRSEAWRSVKPHERGEILFSIAEKLKADRDELARLETIDVGKPLSQGYADIDAAIRYFRFYGGAADKVMGDTIPIEDGLIDYVVREPVGVTAHIVPWNYPIQIISRSVAAAIATGNTVVVKSAEDTPMSAMRLTQFFDELDIPVGVFNHVTGYGYEVGAALSGHPSVNHVTFTGSVQTGIAVGQAATANVVPVTLELGGKSPNIVFADCDVDNTVDGVVNAIIQNAGQTCSAGSRLLVEESFKDEFLGKVVERFKGLTVGAGIQDKDVGPILNEKQFNRVMEFVELAKEEGKILAGGNQVTVEGFEGGFYLEPTIIDAVIPDSKLAQEEIFGPVLTVFTFKDTAESLELANSTDYGLVTGIWTSDISRAHYLASRIDSGQVFINNYGAGGGIQMPFGGYKKSGFGREKGWIALYNYTVVKNVAVRYN</sequence>
<feature type="domain" description="Aldehyde dehydrogenase" evidence="5">
    <location>
        <begin position="12"/>
        <end position="475"/>
    </location>
</feature>
<evidence type="ECO:0000259" key="5">
    <source>
        <dbReference type="Pfam" id="PF00171"/>
    </source>
</evidence>
<dbReference type="Proteomes" id="UP000204391">
    <property type="component" value="Chromosome"/>
</dbReference>
<dbReference type="Gene3D" id="3.40.605.10">
    <property type="entry name" value="Aldehyde Dehydrogenase, Chain A, domain 1"/>
    <property type="match status" value="1"/>
</dbReference>
<dbReference type="PROSITE" id="PS00687">
    <property type="entry name" value="ALDEHYDE_DEHYDR_GLU"/>
    <property type="match status" value="1"/>
</dbReference>
<dbReference type="InterPro" id="IPR016162">
    <property type="entry name" value="Ald_DH_N"/>
</dbReference>
<dbReference type="KEGG" id="vne:CFK40_15225"/>
<evidence type="ECO:0000256" key="3">
    <source>
        <dbReference type="PROSITE-ProRule" id="PRU10007"/>
    </source>
</evidence>
<evidence type="ECO:0000256" key="1">
    <source>
        <dbReference type="ARBA" id="ARBA00009986"/>
    </source>
</evidence>